<dbReference type="SUPFAM" id="SSF51182">
    <property type="entry name" value="RmlC-like cupins"/>
    <property type="match status" value="1"/>
</dbReference>
<protein>
    <recommendedName>
        <fullName evidence="3">Cupin 2 conserved barrel domain-containing protein</fullName>
    </recommendedName>
</protein>
<evidence type="ECO:0008006" key="3">
    <source>
        <dbReference type="Google" id="ProtNLM"/>
    </source>
</evidence>
<dbReference type="RefSeq" id="WP_177135214.1">
    <property type="nucleotide sequence ID" value="NZ_VYGV01000006.1"/>
</dbReference>
<dbReference type="AlphaFoldDB" id="A0A7Y8GV09"/>
<evidence type="ECO:0000313" key="2">
    <source>
        <dbReference type="Proteomes" id="UP000545507"/>
    </source>
</evidence>
<proteinExistence type="predicted"/>
<reference evidence="1 2" key="1">
    <citation type="submission" date="2019-09" db="EMBL/GenBank/DDBJ databases">
        <title>Hydrogenophaga aromatica sp. nov., isolated from a para-xylene-degrading enrichment culture.</title>
        <authorList>
            <person name="Tancsics A."/>
            <person name="Banerjee S."/>
        </authorList>
    </citation>
    <scope>NUCLEOTIDE SEQUENCE [LARGE SCALE GENOMIC DNA]</scope>
    <source>
        <strain evidence="1 2">D2P1</strain>
    </source>
</reference>
<keyword evidence="2" id="KW-1185">Reference proteome</keyword>
<dbReference type="Gene3D" id="2.60.120.10">
    <property type="entry name" value="Jelly Rolls"/>
    <property type="match status" value="1"/>
</dbReference>
<comment type="caution">
    <text evidence="1">The sequence shown here is derived from an EMBL/GenBank/DDBJ whole genome shotgun (WGS) entry which is preliminary data.</text>
</comment>
<name>A0A7Y8GV09_9BURK</name>
<organism evidence="1 2">
    <name type="scientific">Hydrogenophaga aromaticivorans</name>
    <dbReference type="NCBI Taxonomy" id="2610898"/>
    <lineage>
        <taxon>Bacteria</taxon>
        <taxon>Pseudomonadati</taxon>
        <taxon>Pseudomonadota</taxon>
        <taxon>Betaproteobacteria</taxon>
        <taxon>Burkholderiales</taxon>
        <taxon>Comamonadaceae</taxon>
        <taxon>Hydrogenophaga</taxon>
    </lineage>
</organism>
<dbReference type="InterPro" id="IPR011051">
    <property type="entry name" value="RmlC_Cupin_sf"/>
</dbReference>
<sequence length="159" mass="17119">MSNHESTEMHIHPLREAIGAHLGQVLTPEVATSIELAAMAAAKDTNDHRAVEVYGGDVDSGGVLAVVTHIDGGFQLESHRHAHGHMSVLAKGTADVTINGVTTRYSGPTHVCVPPDSQHEVHAVTDVVWYCLWSEKDAPREQIEQSLHVIEAMEAGAHQ</sequence>
<dbReference type="EMBL" id="VYGV01000006">
    <property type="protein sequence ID" value="NWF45366.1"/>
    <property type="molecule type" value="Genomic_DNA"/>
</dbReference>
<gene>
    <name evidence="1" type="ORF">F3K02_08910</name>
</gene>
<dbReference type="Proteomes" id="UP000545507">
    <property type="component" value="Unassembled WGS sequence"/>
</dbReference>
<dbReference type="InterPro" id="IPR014710">
    <property type="entry name" value="RmlC-like_jellyroll"/>
</dbReference>
<evidence type="ECO:0000313" key="1">
    <source>
        <dbReference type="EMBL" id="NWF45366.1"/>
    </source>
</evidence>
<accession>A0A7Y8GV09</accession>